<dbReference type="AlphaFoldDB" id="A0A9P6KYG2"/>
<evidence type="ECO:0000313" key="3">
    <source>
        <dbReference type="Proteomes" id="UP000740883"/>
    </source>
</evidence>
<organism evidence="2 3">
    <name type="scientific">Nosema granulosis</name>
    <dbReference type="NCBI Taxonomy" id="83296"/>
    <lineage>
        <taxon>Eukaryota</taxon>
        <taxon>Fungi</taxon>
        <taxon>Fungi incertae sedis</taxon>
        <taxon>Microsporidia</taxon>
        <taxon>Nosematidae</taxon>
        <taxon>Nosema</taxon>
    </lineage>
</organism>
<keyword evidence="3" id="KW-1185">Reference proteome</keyword>
<protein>
    <recommendedName>
        <fullName evidence="1">Integrase catalytic domain-containing protein</fullName>
    </recommendedName>
</protein>
<dbReference type="OrthoDB" id="10068564at2759"/>
<dbReference type="SUPFAM" id="SSF53098">
    <property type="entry name" value="Ribonuclease H-like"/>
    <property type="match status" value="1"/>
</dbReference>
<dbReference type="Pfam" id="PF00665">
    <property type="entry name" value="rve"/>
    <property type="match status" value="1"/>
</dbReference>
<evidence type="ECO:0000313" key="2">
    <source>
        <dbReference type="EMBL" id="KAF9762178.1"/>
    </source>
</evidence>
<dbReference type="GO" id="GO:0005634">
    <property type="term" value="C:nucleus"/>
    <property type="evidence" value="ECO:0007669"/>
    <property type="project" value="UniProtKB-ARBA"/>
</dbReference>
<dbReference type="Gene3D" id="3.30.420.10">
    <property type="entry name" value="Ribonuclease H-like superfamily/Ribonuclease H"/>
    <property type="match status" value="1"/>
</dbReference>
<dbReference type="GO" id="GO:0003676">
    <property type="term" value="F:nucleic acid binding"/>
    <property type="evidence" value="ECO:0007669"/>
    <property type="project" value="InterPro"/>
</dbReference>
<accession>A0A9P6KYG2</accession>
<dbReference type="InterPro" id="IPR036397">
    <property type="entry name" value="RNaseH_sf"/>
</dbReference>
<dbReference type="Proteomes" id="UP000740883">
    <property type="component" value="Unassembled WGS sequence"/>
</dbReference>
<dbReference type="GO" id="GO:0015074">
    <property type="term" value="P:DNA integration"/>
    <property type="evidence" value="ECO:0007669"/>
    <property type="project" value="InterPro"/>
</dbReference>
<dbReference type="PANTHER" id="PTHR46585">
    <property type="entry name" value="INTEGRASE CORE DOMAIN CONTAINING PROTEIN"/>
    <property type="match status" value="1"/>
</dbReference>
<feature type="domain" description="Integrase catalytic" evidence="1">
    <location>
        <begin position="1"/>
        <end position="140"/>
    </location>
</feature>
<dbReference type="PANTHER" id="PTHR46585:SF1">
    <property type="entry name" value="CHROMO DOMAIN-CONTAINING PROTEIN"/>
    <property type="match status" value="1"/>
</dbReference>
<sequence length="229" mass="26834">MEFREIEKNKIVAIDYYSRRVWGRVIENKLSDEIVRFVKEIWGGDENKPEELITDNGREFINDKFKEMCRTQGIKHRKVSIEAHRSNGRVERVIGTLRETMAKVKVDVFENKVSESIRIYNTYYHSGIKFTPLEAIQGDSGKVMIENGPEGGYSKRFIARKREKFIKNQIIRVAKSENLGSQGKYMKGRFLAHGKILEVCQNDSYIVRLKEGRVVKKRHYDLKSIVRMK</sequence>
<proteinExistence type="predicted"/>
<name>A0A9P6KYG2_9MICR</name>
<gene>
    <name evidence="2" type="ORF">NGRA_2185</name>
</gene>
<dbReference type="EMBL" id="SBJO01000204">
    <property type="protein sequence ID" value="KAF9762178.1"/>
    <property type="molecule type" value="Genomic_DNA"/>
</dbReference>
<dbReference type="InterPro" id="IPR012337">
    <property type="entry name" value="RNaseH-like_sf"/>
</dbReference>
<reference evidence="2 3" key="1">
    <citation type="journal article" date="2020" name="Genome Biol. Evol.">
        <title>Comparative genomics of strictly vertically transmitted, feminizing microsporidia endosymbionts of amphipod crustaceans.</title>
        <authorList>
            <person name="Cormier A."/>
            <person name="Chebbi M.A."/>
            <person name="Giraud I."/>
            <person name="Wattier R."/>
            <person name="Teixeira M."/>
            <person name="Gilbert C."/>
            <person name="Rigaud T."/>
            <person name="Cordaux R."/>
        </authorList>
    </citation>
    <scope>NUCLEOTIDE SEQUENCE [LARGE SCALE GENOMIC DNA]</scope>
    <source>
        <strain evidence="2 3">Ou3-Ou53</strain>
    </source>
</reference>
<dbReference type="InterPro" id="IPR001584">
    <property type="entry name" value="Integrase_cat-core"/>
</dbReference>
<comment type="caution">
    <text evidence="2">The sequence shown here is derived from an EMBL/GenBank/DDBJ whole genome shotgun (WGS) entry which is preliminary data.</text>
</comment>
<evidence type="ECO:0000259" key="1">
    <source>
        <dbReference type="PROSITE" id="PS50994"/>
    </source>
</evidence>
<dbReference type="PROSITE" id="PS50994">
    <property type="entry name" value="INTEGRASE"/>
    <property type="match status" value="1"/>
</dbReference>